<accession>A0A9J6FDI8</accession>
<dbReference type="Proteomes" id="UP000821853">
    <property type="component" value="Chromosome 10"/>
</dbReference>
<gene>
    <name evidence="2" type="ORF">HPB48_000553</name>
</gene>
<dbReference type="PANTHER" id="PTHR46609">
    <property type="entry name" value="EXONUCLEASE, PHAGE-TYPE/RECB, C-TERMINAL DOMAIN-CONTAINING PROTEIN"/>
    <property type="match status" value="1"/>
</dbReference>
<dbReference type="CDD" id="cd22343">
    <property type="entry name" value="PDDEXK_lambda_exonuclease-like"/>
    <property type="match status" value="1"/>
</dbReference>
<dbReference type="OrthoDB" id="6485820at2759"/>
<dbReference type="Gene3D" id="3.90.320.10">
    <property type="match status" value="1"/>
</dbReference>
<proteinExistence type="predicted"/>
<dbReference type="AlphaFoldDB" id="A0A9J6FDI8"/>
<reference evidence="2 3" key="1">
    <citation type="journal article" date="2020" name="Cell">
        <title>Large-Scale Comparative Analyses of Tick Genomes Elucidate Their Genetic Diversity and Vector Capacities.</title>
        <authorList>
            <consortium name="Tick Genome and Microbiome Consortium (TIGMIC)"/>
            <person name="Jia N."/>
            <person name="Wang J."/>
            <person name="Shi W."/>
            <person name="Du L."/>
            <person name="Sun Y."/>
            <person name="Zhan W."/>
            <person name="Jiang J.F."/>
            <person name="Wang Q."/>
            <person name="Zhang B."/>
            <person name="Ji P."/>
            <person name="Bell-Sakyi L."/>
            <person name="Cui X.M."/>
            <person name="Yuan T.T."/>
            <person name="Jiang B.G."/>
            <person name="Yang W.F."/>
            <person name="Lam T.T."/>
            <person name="Chang Q.C."/>
            <person name="Ding S.J."/>
            <person name="Wang X.J."/>
            <person name="Zhu J.G."/>
            <person name="Ruan X.D."/>
            <person name="Zhao L."/>
            <person name="Wei J.T."/>
            <person name="Ye R.Z."/>
            <person name="Que T.C."/>
            <person name="Du C.H."/>
            <person name="Zhou Y.H."/>
            <person name="Cheng J.X."/>
            <person name="Dai P.F."/>
            <person name="Guo W.B."/>
            <person name="Han X.H."/>
            <person name="Huang E.J."/>
            <person name="Li L.F."/>
            <person name="Wei W."/>
            <person name="Gao Y.C."/>
            <person name="Liu J.Z."/>
            <person name="Shao H.Z."/>
            <person name="Wang X."/>
            <person name="Wang C.C."/>
            <person name="Yang T.C."/>
            <person name="Huo Q.B."/>
            <person name="Li W."/>
            <person name="Chen H.Y."/>
            <person name="Chen S.E."/>
            <person name="Zhou L.G."/>
            <person name="Ni X.B."/>
            <person name="Tian J.H."/>
            <person name="Sheng Y."/>
            <person name="Liu T."/>
            <person name="Pan Y.S."/>
            <person name="Xia L.Y."/>
            <person name="Li J."/>
            <person name="Zhao F."/>
            <person name="Cao W.C."/>
        </authorList>
    </citation>
    <scope>NUCLEOTIDE SEQUENCE [LARGE SCALE GENOMIC DNA]</scope>
    <source>
        <strain evidence="2">HaeL-2018</strain>
    </source>
</reference>
<name>A0A9J6FDI8_HAELO</name>
<dbReference type="InterPro" id="IPR011335">
    <property type="entry name" value="Restrct_endonuc-II-like"/>
</dbReference>
<dbReference type="SUPFAM" id="SSF52980">
    <property type="entry name" value="Restriction endonuclease-like"/>
    <property type="match status" value="1"/>
</dbReference>
<dbReference type="VEuPathDB" id="VectorBase:HLOH_061769"/>
<evidence type="ECO:0000259" key="1">
    <source>
        <dbReference type="Pfam" id="PF09588"/>
    </source>
</evidence>
<sequence length="196" mass="22111">MGPHDVRAVLKLVMRETGEPTGDMQRGLILKAPAKDAYLWENKKHKSIEIRPCGFFVLQEKPFIGASPDGVVSCACCREDRLILVKCPKSLEKFEESEVRRGSYPKQLKETSLYFTQVQVQMGITGVAAVDVFVYDTEKKTLTINVPFSKRYFEGVVEKAKFFFLSYVLPHIVQDKALPPLGSTPFIGFVTNRDSD</sequence>
<dbReference type="GO" id="GO:0006281">
    <property type="term" value="P:DNA repair"/>
    <property type="evidence" value="ECO:0007669"/>
    <property type="project" value="UniProtKB-ARBA"/>
</dbReference>
<dbReference type="InterPro" id="IPR011604">
    <property type="entry name" value="PDDEXK-like_dom_sf"/>
</dbReference>
<comment type="caution">
    <text evidence="2">The sequence shown here is derived from an EMBL/GenBank/DDBJ whole genome shotgun (WGS) entry which is preliminary data.</text>
</comment>
<evidence type="ECO:0000313" key="3">
    <source>
        <dbReference type="Proteomes" id="UP000821853"/>
    </source>
</evidence>
<dbReference type="PANTHER" id="PTHR46609:SF8">
    <property type="entry name" value="YQAJ VIRAL RECOMBINASE DOMAIN-CONTAINING PROTEIN"/>
    <property type="match status" value="1"/>
</dbReference>
<keyword evidence="3" id="KW-1185">Reference proteome</keyword>
<dbReference type="InterPro" id="IPR051703">
    <property type="entry name" value="NF-kappa-B_Signaling_Reg"/>
</dbReference>
<organism evidence="2 3">
    <name type="scientific">Haemaphysalis longicornis</name>
    <name type="common">Bush tick</name>
    <dbReference type="NCBI Taxonomy" id="44386"/>
    <lineage>
        <taxon>Eukaryota</taxon>
        <taxon>Metazoa</taxon>
        <taxon>Ecdysozoa</taxon>
        <taxon>Arthropoda</taxon>
        <taxon>Chelicerata</taxon>
        <taxon>Arachnida</taxon>
        <taxon>Acari</taxon>
        <taxon>Parasitiformes</taxon>
        <taxon>Ixodida</taxon>
        <taxon>Ixodoidea</taxon>
        <taxon>Ixodidae</taxon>
        <taxon>Haemaphysalinae</taxon>
        <taxon>Haemaphysalis</taxon>
    </lineage>
</organism>
<protein>
    <recommendedName>
        <fullName evidence="1">YqaJ viral recombinase domain-containing protein</fullName>
    </recommendedName>
</protein>
<dbReference type="Pfam" id="PF09588">
    <property type="entry name" value="YqaJ"/>
    <property type="match status" value="1"/>
</dbReference>
<feature type="domain" description="YqaJ viral recombinase" evidence="1">
    <location>
        <begin position="19"/>
        <end position="127"/>
    </location>
</feature>
<evidence type="ECO:0000313" key="2">
    <source>
        <dbReference type="EMBL" id="KAH9364230.1"/>
    </source>
</evidence>
<dbReference type="InterPro" id="IPR019080">
    <property type="entry name" value="YqaJ_viral_recombinase"/>
</dbReference>
<dbReference type="EMBL" id="JABSTR010000002">
    <property type="protein sequence ID" value="KAH9364230.1"/>
    <property type="molecule type" value="Genomic_DNA"/>
</dbReference>